<keyword evidence="6" id="KW-0560">Oxidoreductase</keyword>
<feature type="transmembrane region" description="Helical" evidence="12">
    <location>
        <begin position="245"/>
        <end position="264"/>
    </location>
</feature>
<dbReference type="EMBL" id="CAFBMH010000013">
    <property type="protein sequence ID" value="CAB4896094.1"/>
    <property type="molecule type" value="Genomic_DNA"/>
</dbReference>
<evidence type="ECO:0000256" key="2">
    <source>
        <dbReference type="ARBA" id="ARBA00022475"/>
    </source>
</evidence>
<evidence type="ECO:0000313" key="16">
    <source>
        <dbReference type="EMBL" id="CAB5020095.1"/>
    </source>
</evidence>
<dbReference type="EMBL" id="CAFBOS010000228">
    <property type="protein sequence ID" value="CAB5020095.1"/>
    <property type="molecule type" value="Genomic_DNA"/>
</dbReference>
<keyword evidence="7" id="KW-0408">Iron</keyword>
<accession>A0A6J6UM92</accession>
<evidence type="ECO:0000256" key="1">
    <source>
        <dbReference type="ARBA" id="ARBA00004141"/>
    </source>
</evidence>
<reference evidence="13" key="1">
    <citation type="submission" date="2020-05" db="EMBL/GenBank/DDBJ databases">
        <authorList>
            <person name="Chiriac C."/>
            <person name="Salcher M."/>
            <person name="Ghai R."/>
            <person name="Kavagutti S V."/>
        </authorList>
    </citation>
    <scope>NUCLEOTIDE SEQUENCE</scope>
</reference>
<dbReference type="GO" id="GO:0006784">
    <property type="term" value="P:heme A biosynthetic process"/>
    <property type="evidence" value="ECO:0007669"/>
    <property type="project" value="InterPro"/>
</dbReference>
<keyword evidence="3 12" id="KW-0812">Transmembrane</keyword>
<evidence type="ECO:0000256" key="5">
    <source>
        <dbReference type="ARBA" id="ARBA00022989"/>
    </source>
</evidence>
<dbReference type="EMBL" id="CAFABA010000013">
    <property type="protein sequence ID" value="CAB4818152.1"/>
    <property type="molecule type" value="Genomic_DNA"/>
</dbReference>
<dbReference type="Pfam" id="PF02628">
    <property type="entry name" value="COX15-CtaA"/>
    <property type="match status" value="1"/>
</dbReference>
<evidence type="ECO:0000256" key="10">
    <source>
        <dbReference type="ARBA" id="ARBA00023157"/>
    </source>
</evidence>
<evidence type="ECO:0000256" key="9">
    <source>
        <dbReference type="ARBA" id="ARBA00023136"/>
    </source>
</evidence>
<comment type="pathway">
    <text evidence="11">Porphyrin-containing compound metabolism.</text>
</comment>
<keyword evidence="10" id="KW-1015">Disulfide bond</keyword>
<dbReference type="GO" id="GO:0016491">
    <property type="term" value="F:oxidoreductase activity"/>
    <property type="evidence" value="ECO:0007669"/>
    <property type="project" value="UniProtKB-KW"/>
</dbReference>
<evidence type="ECO:0000256" key="4">
    <source>
        <dbReference type="ARBA" id="ARBA00022723"/>
    </source>
</evidence>
<evidence type="ECO:0000256" key="8">
    <source>
        <dbReference type="ARBA" id="ARBA00023133"/>
    </source>
</evidence>
<feature type="transmembrane region" description="Helical" evidence="12">
    <location>
        <begin position="95"/>
        <end position="118"/>
    </location>
</feature>
<keyword evidence="8" id="KW-0350">Heme biosynthesis</keyword>
<dbReference type="GO" id="GO:0046872">
    <property type="term" value="F:metal ion binding"/>
    <property type="evidence" value="ECO:0007669"/>
    <property type="project" value="UniProtKB-KW"/>
</dbReference>
<dbReference type="InterPro" id="IPR050450">
    <property type="entry name" value="COX15/CtaA_HemeA_synthase"/>
</dbReference>
<proteinExistence type="predicted"/>
<comment type="subcellular location">
    <subcellularLocation>
        <location evidence="1">Membrane</location>
        <topology evidence="1">Multi-pass membrane protein</topology>
    </subcellularLocation>
</comment>
<keyword evidence="5 12" id="KW-1133">Transmembrane helix</keyword>
<feature type="transmembrane region" description="Helical" evidence="12">
    <location>
        <begin position="270"/>
        <end position="292"/>
    </location>
</feature>
<dbReference type="PANTHER" id="PTHR35457:SF1">
    <property type="entry name" value="HEME A SYNTHASE"/>
    <property type="match status" value="1"/>
</dbReference>
<evidence type="ECO:0000256" key="11">
    <source>
        <dbReference type="ARBA" id="ARBA00023444"/>
    </source>
</evidence>
<feature type="transmembrane region" description="Helical" evidence="12">
    <location>
        <begin position="65"/>
        <end position="83"/>
    </location>
</feature>
<evidence type="ECO:0000313" key="13">
    <source>
        <dbReference type="EMBL" id="CAB4760626.1"/>
    </source>
</evidence>
<evidence type="ECO:0000313" key="15">
    <source>
        <dbReference type="EMBL" id="CAB4896094.1"/>
    </source>
</evidence>
<evidence type="ECO:0000256" key="12">
    <source>
        <dbReference type="SAM" id="Phobius"/>
    </source>
</evidence>
<dbReference type="GO" id="GO:0016020">
    <property type="term" value="C:membrane"/>
    <property type="evidence" value="ECO:0007669"/>
    <property type="project" value="UniProtKB-SubCell"/>
</dbReference>
<evidence type="ECO:0000256" key="7">
    <source>
        <dbReference type="ARBA" id="ARBA00023004"/>
    </source>
</evidence>
<evidence type="ECO:0000256" key="6">
    <source>
        <dbReference type="ARBA" id="ARBA00023002"/>
    </source>
</evidence>
<keyword evidence="2" id="KW-1003">Cell membrane</keyword>
<keyword evidence="4" id="KW-0479">Metal-binding</keyword>
<evidence type="ECO:0000313" key="14">
    <source>
        <dbReference type="EMBL" id="CAB4818152.1"/>
    </source>
</evidence>
<name>A0A6J6UM92_9ZZZZ</name>
<protein>
    <submittedName>
        <fullName evidence="13">Unannotated protein</fullName>
    </submittedName>
</protein>
<dbReference type="PANTHER" id="PTHR35457">
    <property type="entry name" value="HEME A SYNTHASE"/>
    <property type="match status" value="1"/>
</dbReference>
<dbReference type="InterPro" id="IPR003780">
    <property type="entry name" value="COX15/CtaA_fam"/>
</dbReference>
<feature type="transmembrane region" description="Helical" evidence="12">
    <location>
        <begin position="164"/>
        <end position="186"/>
    </location>
</feature>
<gene>
    <name evidence="13" type="ORF">UFOPK2754_02384</name>
    <name evidence="14" type="ORF">UFOPK3139_00521</name>
    <name evidence="15" type="ORF">UFOPK3543_00591</name>
    <name evidence="16" type="ORF">UFOPK3967_02711</name>
</gene>
<evidence type="ECO:0000256" key="3">
    <source>
        <dbReference type="ARBA" id="ARBA00022692"/>
    </source>
</evidence>
<organism evidence="13">
    <name type="scientific">freshwater metagenome</name>
    <dbReference type="NCBI Taxonomy" id="449393"/>
    <lineage>
        <taxon>unclassified sequences</taxon>
        <taxon>metagenomes</taxon>
        <taxon>ecological metagenomes</taxon>
    </lineage>
</organism>
<keyword evidence="9 12" id="KW-0472">Membrane</keyword>
<dbReference type="EMBL" id="CAEZYR010000105">
    <property type="protein sequence ID" value="CAB4760626.1"/>
    <property type="molecule type" value="Genomic_DNA"/>
</dbReference>
<dbReference type="AlphaFoldDB" id="A0A6J6UM92"/>
<sequence length="314" mass="33695">MCARRGLTPEAYRRITSLALAALAVIIVSGAAVRLTGSGLGCTDWPNCRQNRLVADLEFHPMVEFVNRVFTGVVSVAVILAVLGSRLRRPRRGDLTWWSFGLVAGVLGQIILGALVVVFELSPWLVIGHFLTSMVLVWNAVVLHHRAGLPTDPHGHAVVGPRNVAPRLLALIGLWFVGAIAVIFTGTIVTGSGPHGGDAKVERLPLLFASAARVHGSTVMGFLALTLLIAWLLRQATAPRSLQVRMWQAIGVLVVQATIGYVQYFTKVPVVLVGFHIAGATSLWIAVVRFALATREPMAPDVRPAPHVAEVVHA</sequence>
<feature type="transmembrane region" description="Helical" evidence="12">
    <location>
        <begin position="206"/>
        <end position="233"/>
    </location>
</feature>
<feature type="transmembrane region" description="Helical" evidence="12">
    <location>
        <begin position="124"/>
        <end position="143"/>
    </location>
</feature>